<evidence type="ECO:0000313" key="1">
    <source>
        <dbReference type="EMBL" id="MFC0476929.1"/>
    </source>
</evidence>
<dbReference type="Proteomes" id="UP001589738">
    <property type="component" value="Unassembled WGS sequence"/>
</dbReference>
<sequence>MLPHCYKNKEAVEPFLQKAKEYLPYLAYITIYCAYKDEDQMFKVVALTHLKNFFKKEKISKEIFMELISMLDTFRDPYQDFYENGGYRTWADTKTNILGGLC</sequence>
<evidence type="ECO:0000313" key="2">
    <source>
        <dbReference type="Proteomes" id="UP001589738"/>
    </source>
</evidence>
<comment type="caution">
    <text evidence="1">The sequence shown here is derived from an EMBL/GenBank/DDBJ whole genome shotgun (WGS) entry which is preliminary data.</text>
</comment>
<gene>
    <name evidence="1" type="ORF">ACFFHF_17130</name>
</gene>
<reference evidence="1 2" key="1">
    <citation type="submission" date="2024-09" db="EMBL/GenBank/DDBJ databases">
        <authorList>
            <person name="Sun Q."/>
            <person name="Mori K."/>
        </authorList>
    </citation>
    <scope>NUCLEOTIDE SEQUENCE [LARGE SCALE GENOMIC DNA]</scope>
    <source>
        <strain evidence="1 2">CGMCC 1.9126</strain>
    </source>
</reference>
<name>A0ABV6KUD0_9BACI</name>
<keyword evidence="2" id="KW-1185">Reference proteome</keyword>
<dbReference type="EMBL" id="JBHLUU010000114">
    <property type="protein sequence ID" value="MFC0476929.1"/>
    <property type="molecule type" value="Genomic_DNA"/>
</dbReference>
<proteinExistence type="predicted"/>
<accession>A0ABV6KUD0</accession>
<organism evidence="1 2">
    <name type="scientific">Robertmurraya beringensis</name>
    <dbReference type="NCBI Taxonomy" id="641660"/>
    <lineage>
        <taxon>Bacteria</taxon>
        <taxon>Bacillati</taxon>
        <taxon>Bacillota</taxon>
        <taxon>Bacilli</taxon>
        <taxon>Bacillales</taxon>
        <taxon>Bacillaceae</taxon>
        <taxon>Robertmurraya</taxon>
    </lineage>
</organism>
<protein>
    <submittedName>
        <fullName evidence="1">Uncharacterized protein</fullName>
    </submittedName>
</protein>
<dbReference type="RefSeq" id="WP_377058671.1">
    <property type="nucleotide sequence ID" value="NZ_JBHLUU010000114.1"/>
</dbReference>